<dbReference type="EMBL" id="JABBPN010000001">
    <property type="protein sequence ID" value="NMO94403.1"/>
    <property type="molecule type" value="Genomic_DNA"/>
</dbReference>
<keyword evidence="11" id="KW-0676">Redox-active center</keyword>
<dbReference type="InterPro" id="IPR023380">
    <property type="entry name" value="DsbB-like_sf"/>
</dbReference>
<gene>
    <name evidence="13" type="ORF">HII30_01210</name>
</gene>
<dbReference type="InterPro" id="IPR003752">
    <property type="entry name" value="DiS_bond_form_DsbB/BdbC"/>
</dbReference>
<keyword evidence="10" id="KW-0143">Chaperone</keyword>
<feature type="transmembrane region" description="Helical" evidence="12">
    <location>
        <begin position="7"/>
        <end position="26"/>
    </location>
</feature>
<keyword evidence="4 12" id="KW-0812">Transmembrane</keyword>
<accession>A0A848M3I7</accession>
<feature type="transmembrane region" description="Helical" evidence="12">
    <location>
        <begin position="107"/>
        <end position="131"/>
    </location>
</feature>
<evidence type="ECO:0000256" key="9">
    <source>
        <dbReference type="ARBA" id="ARBA00023157"/>
    </source>
</evidence>
<comment type="caution">
    <text evidence="13">The sequence shown here is derived from an EMBL/GenBank/DDBJ whole genome shotgun (WGS) entry which is preliminary data.</text>
</comment>
<dbReference type="AlphaFoldDB" id="A0A848M3I7"/>
<dbReference type="RefSeq" id="WP_169503096.1">
    <property type="nucleotide sequence ID" value="NZ_JABBPN010000001.1"/>
</dbReference>
<dbReference type="SUPFAM" id="SSF158442">
    <property type="entry name" value="DsbB-like"/>
    <property type="match status" value="1"/>
</dbReference>
<evidence type="ECO:0000256" key="10">
    <source>
        <dbReference type="ARBA" id="ARBA00023186"/>
    </source>
</evidence>
<evidence type="ECO:0000256" key="11">
    <source>
        <dbReference type="ARBA" id="ARBA00023284"/>
    </source>
</evidence>
<comment type="subcellular location">
    <subcellularLocation>
        <location evidence="1">Membrane</location>
        <topology evidence="1">Multi-pass membrane protein</topology>
    </subcellularLocation>
</comment>
<keyword evidence="9" id="KW-1015">Disulfide bond</keyword>
<dbReference type="InterPro" id="IPR012187">
    <property type="entry name" value="Disulphide_bond_form_BdbC"/>
</dbReference>
<dbReference type="PANTHER" id="PTHR43469">
    <property type="entry name" value="DISULFIDE FORMATION PROTEIN-RELATED"/>
    <property type="match status" value="1"/>
</dbReference>
<evidence type="ECO:0000256" key="8">
    <source>
        <dbReference type="ARBA" id="ARBA00023136"/>
    </source>
</evidence>
<evidence type="ECO:0000256" key="3">
    <source>
        <dbReference type="ARBA" id="ARBA00022448"/>
    </source>
</evidence>
<evidence type="ECO:0000313" key="13">
    <source>
        <dbReference type="EMBL" id="NMO94403.1"/>
    </source>
</evidence>
<dbReference type="HAMAP" id="MF_00287">
    <property type="entry name" value="BdbC"/>
    <property type="match status" value="1"/>
</dbReference>
<name>A0A848M3I7_PAELE</name>
<evidence type="ECO:0000256" key="5">
    <source>
        <dbReference type="ARBA" id="ARBA00022982"/>
    </source>
</evidence>
<keyword evidence="6 12" id="KW-1133">Transmembrane helix</keyword>
<keyword evidence="8 12" id="KW-0472">Membrane</keyword>
<dbReference type="GO" id="GO:0016020">
    <property type="term" value="C:membrane"/>
    <property type="evidence" value="ECO:0007669"/>
    <property type="project" value="UniProtKB-SubCell"/>
</dbReference>
<dbReference type="GO" id="GO:0015035">
    <property type="term" value="F:protein-disulfide reductase activity"/>
    <property type="evidence" value="ECO:0007669"/>
    <property type="project" value="InterPro"/>
</dbReference>
<keyword evidence="3" id="KW-0813">Transport</keyword>
<protein>
    <submittedName>
        <fullName evidence="13">Disulfide bond formation protein B</fullName>
    </submittedName>
</protein>
<evidence type="ECO:0000256" key="4">
    <source>
        <dbReference type="ARBA" id="ARBA00022692"/>
    </source>
</evidence>
<evidence type="ECO:0000256" key="1">
    <source>
        <dbReference type="ARBA" id="ARBA00004141"/>
    </source>
</evidence>
<keyword evidence="7" id="KW-0560">Oxidoreductase</keyword>
<evidence type="ECO:0000256" key="7">
    <source>
        <dbReference type="ARBA" id="ARBA00023002"/>
    </source>
</evidence>
<sequence length="133" mass="15103">MKRKVAWLYVAWTAAVIATGASLFLSEIWHFTPCELCWYQRIFMYPLVIILGIAAHRRKTHIVPYIMPLPLVGASISIYHIIIQKIPHDTGIAACGAVSCADDYLNWFGWLTIPMLALTAFLMIALSLWLARR</sequence>
<reference evidence="13 14" key="1">
    <citation type="submission" date="2020-04" db="EMBL/GenBank/DDBJ databases">
        <title>Paenibacillus algicola sp. nov., a novel marine bacterium producing alginate lyase.</title>
        <authorList>
            <person name="Huang H."/>
        </authorList>
    </citation>
    <scope>NUCLEOTIDE SEQUENCE [LARGE SCALE GENOMIC DNA]</scope>
    <source>
        <strain evidence="13 14">L7-75</strain>
    </source>
</reference>
<keyword evidence="14" id="KW-1185">Reference proteome</keyword>
<evidence type="ECO:0000313" key="14">
    <source>
        <dbReference type="Proteomes" id="UP000565468"/>
    </source>
</evidence>
<dbReference type="PANTHER" id="PTHR43469:SF1">
    <property type="entry name" value="SPBETA PROPHAGE-DERIVED DISULFIDE BOND FORMATION PROTEIN B"/>
    <property type="match status" value="1"/>
</dbReference>
<dbReference type="NCBIfam" id="NF002849">
    <property type="entry name" value="PRK03113.1"/>
    <property type="match status" value="1"/>
</dbReference>
<organism evidence="13 14">
    <name type="scientific">Paenibacillus lemnae</name>
    <dbReference type="NCBI Taxonomy" id="1330551"/>
    <lineage>
        <taxon>Bacteria</taxon>
        <taxon>Bacillati</taxon>
        <taxon>Bacillota</taxon>
        <taxon>Bacilli</taxon>
        <taxon>Bacillales</taxon>
        <taxon>Paenibacillaceae</taxon>
        <taxon>Paenibacillus</taxon>
    </lineage>
</organism>
<keyword evidence="5" id="KW-0249">Electron transport</keyword>
<evidence type="ECO:0000256" key="12">
    <source>
        <dbReference type="SAM" id="Phobius"/>
    </source>
</evidence>
<dbReference type="GO" id="GO:0006457">
    <property type="term" value="P:protein folding"/>
    <property type="evidence" value="ECO:0007669"/>
    <property type="project" value="InterPro"/>
</dbReference>
<proteinExistence type="inferred from homology"/>
<feature type="transmembrane region" description="Helical" evidence="12">
    <location>
        <begin position="62"/>
        <end position="82"/>
    </location>
</feature>
<evidence type="ECO:0000256" key="2">
    <source>
        <dbReference type="ARBA" id="ARBA00007602"/>
    </source>
</evidence>
<evidence type="ECO:0000256" key="6">
    <source>
        <dbReference type="ARBA" id="ARBA00022989"/>
    </source>
</evidence>
<dbReference type="Proteomes" id="UP000565468">
    <property type="component" value="Unassembled WGS sequence"/>
</dbReference>
<dbReference type="PIRSF" id="PIRSF036659">
    <property type="entry name" value="BdbC"/>
    <property type="match status" value="1"/>
</dbReference>
<dbReference type="Pfam" id="PF02600">
    <property type="entry name" value="DsbB"/>
    <property type="match status" value="1"/>
</dbReference>
<comment type="similarity">
    <text evidence="2">Belongs to the DsbB family. BdbC subfamily.</text>
</comment>
<feature type="transmembrane region" description="Helical" evidence="12">
    <location>
        <begin position="38"/>
        <end position="55"/>
    </location>
</feature>
<dbReference type="Gene3D" id="1.20.1550.10">
    <property type="entry name" value="DsbB-like"/>
    <property type="match status" value="1"/>
</dbReference>